<feature type="region of interest" description="Disordered" evidence="1">
    <location>
        <begin position="29"/>
        <end position="62"/>
    </location>
</feature>
<accession>A0A2P5CEQ8</accession>
<feature type="compositionally biased region" description="Low complexity" evidence="1">
    <location>
        <begin position="29"/>
        <end position="44"/>
    </location>
</feature>
<keyword evidence="3" id="KW-1185">Reference proteome</keyword>
<comment type="caution">
    <text evidence="2">The sequence shown here is derived from an EMBL/GenBank/DDBJ whole genome shotgun (WGS) entry which is preliminary data.</text>
</comment>
<evidence type="ECO:0000313" key="2">
    <source>
        <dbReference type="EMBL" id="PON59507.1"/>
    </source>
</evidence>
<gene>
    <name evidence="2" type="ORF">PanWU01x14_158650</name>
</gene>
<sequence>MDLMTSMKPFDEVEKNYYKMVEILTTQLQSQASSSASSSSTQSTPPHINETLIGDKVLGVRR</sequence>
<reference evidence="3" key="1">
    <citation type="submission" date="2016-06" db="EMBL/GenBank/DDBJ databases">
        <title>Parallel loss of symbiosis genes in relatives of nitrogen-fixing non-legume Parasponia.</title>
        <authorList>
            <person name="Van Velzen R."/>
            <person name="Holmer R."/>
            <person name="Bu F."/>
            <person name="Rutten L."/>
            <person name="Van Zeijl A."/>
            <person name="Liu W."/>
            <person name="Santuari L."/>
            <person name="Cao Q."/>
            <person name="Sharma T."/>
            <person name="Shen D."/>
            <person name="Roswanjaya Y."/>
            <person name="Wardhani T."/>
            <person name="Kalhor M.S."/>
            <person name="Jansen J."/>
            <person name="Van den Hoogen J."/>
            <person name="Gungor B."/>
            <person name="Hartog M."/>
            <person name="Hontelez J."/>
            <person name="Verver J."/>
            <person name="Yang W.-C."/>
            <person name="Schijlen E."/>
            <person name="Repin R."/>
            <person name="Schilthuizen M."/>
            <person name="Schranz E."/>
            <person name="Heidstra R."/>
            <person name="Miyata K."/>
            <person name="Fedorova E."/>
            <person name="Kohlen W."/>
            <person name="Bisseling T."/>
            <person name="Smit S."/>
            <person name="Geurts R."/>
        </authorList>
    </citation>
    <scope>NUCLEOTIDE SEQUENCE [LARGE SCALE GENOMIC DNA]</scope>
    <source>
        <strain evidence="3">cv. WU1-14</strain>
    </source>
</reference>
<name>A0A2P5CEQ8_PARAD</name>
<dbReference type="EMBL" id="JXTB01000139">
    <property type="protein sequence ID" value="PON59507.1"/>
    <property type="molecule type" value="Genomic_DNA"/>
</dbReference>
<dbReference type="AlphaFoldDB" id="A0A2P5CEQ8"/>
<organism evidence="2 3">
    <name type="scientific">Parasponia andersonii</name>
    <name type="common">Sponia andersonii</name>
    <dbReference type="NCBI Taxonomy" id="3476"/>
    <lineage>
        <taxon>Eukaryota</taxon>
        <taxon>Viridiplantae</taxon>
        <taxon>Streptophyta</taxon>
        <taxon>Embryophyta</taxon>
        <taxon>Tracheophyta</taxon>
        <taxon>Spermatophyta</taxon>
        <taxon>Magnoliopsida</taxon>
        <taxon>eudicotyledons</taxon>
        <taxon>Gunneridae</taxon>
        <taxon>Pentapetalae</taxon>
        <taxon>rosids</taxon>
        <taxon>fabids</taxon>
        <taxon>Rosales</taxon>
        <taxon>Cannabaceae</taxon>
        <taxon>Parasponia</taxon>
    </lineage>
</organism>
<evidence type="ECO:0000313" key="3">
    <source>
        <dbReference type="Proteomes" id="UP000237105"/>
    </source>
</evidence>
<dbReference type="Proteomes" id="UP000237105">
    <property type="component" value="Unassembled WGS sequence"/>
</dbReference>
<evidence type="ECO:0000256" key="1">
    <source>
        <dbReference type="SAM" id="MobiDB-lite"/>
    </source>
</evidence>
<protein>
    <submittedName>
        <fullName evidence="2">Uncharacterized protein</fullName>
    </submittedName>
</protein>
<proteinExistence type="predicted"/>